<comment type="pathway">
    <text evidence="2">Protein modification; protein glycosylation.</text>
</comment>
<feature type="active site" evidence="6">
    <location>
        <position position="500"/>
    </location>
</feature>
<keyword evidence="10" id="KW-0812">Transmembrane</keyword>
<keyword evidence="10" id="KW-1133">Transmembrane helix</keyword>
<dbReference type="GO" id="GO:0016020">
    <property type="term" value="C:membrane"/>
    <property type="evidence" value="ECO:0007669"/>
    <property type="project" value="InterPro"/>
</dbReference>
<keyword evidence="12" id="KW-1185">Reference proteome</keyword>
<evidence type="ECO:0000313" key="12">
    <source>
        <dbReference type="Proteomes" id="UP000191285"/>
    </source>
</evidence>
<dbReference type="STRING" id="303698.A0A1V6TBH5"/>
<evidence type="ECO:0000256" key="5">
    <source>
        <dbReference type="ARBA" id="ARBA00023157"/>
    </source>
</evidence>
<dbReference type="PANTHER" id="PTHR11742:SF49">
    <property type="entry name" value="ALPHA-1,2-MANNOSIDASE"/>
    <property type="match status" value="1"/>
</dbReference>
<evidence type="ECO:0000256" key="2">
    <source>
        <dbReference type="ARBA" id="ARBA00004922"/>
    </source>
</evidence>
<feature type="active site" evidence="6">
    <location>
        <position position="319"/>
    </location>
</feature>
<organism evidence="11 12">
    <name type="scientific">Penicillium steckii</name>
    <dbReference type="NCBI Taxonomy" id="303698"/>
    <lineage>
        <taxon>Eukaryota</taxon>
        <taxon>Fungi</taxon>
        <taxon>Dikarya</taxon>
        <taxon>Ascomycota</taxon>
        <taxon>Pezizomycotina</taxon>
        <taxon>Eurotiomycetes</taxon>
        <taxon>Eurotiomycetidae</taxon>
        <taxon>Eurotiales</taxon>
        <taxon>Aspergillaceae</taxon>
        <taxon>Penicillium</taxon>
    </lineage>
</organism>
<evidence type="ECO:0000256" key="4">
    <source>
        <dbReference type="ARBA" id="ARBA00022801"/>
    </source>
</evidence>
<keyword evidence="7" id="KW-0479">Metal-binding</keyword>
<evidence type="ECO:0000256" key="9">
    <source>
        <dbReference type="RuleBase" id="RU361193"/>
    </source>
</evidence>
<accession>A0A1V6TBH5</accession>
<feature type="active site" description="Proton donor" evidence="6">
    <location>
        <position position="182"/>
    </location>
</feature>
<keyword evidence="4 9" id="KW-0378">Hydrolase</keyword>
<proteinExistence type="inferred from homology"/>
<dbReference type="InterPro" id="IPR050749">
    <property type="entry name" value="Glycosyl_Hydrolase_47"/>
</dbReference>
<evidence type="ECO:0000256" key="8">
    <source>
        <dbReference type="PIRSR" id="PIRSR601382-3"/>
    </source>
</evidence>
<dbReference type="InterPro" id="IPR001382">
    <property type="entry name" value="Glyco_hydro_47"/>
</dbReference>
<comment type="similarity">
    <text evidence="3 9">Belongs to the glycosyl hydrolase 47 family.</text>
</comment>
<dbReference type="OrthoDB" id="8118055at2759"/>
<feature type="binding site" evidence="7">
    <location>
        <position position="586"/>
    </location>
    <ligand>
        <name>Ca(2+)</name>
        <dbReference type="ChEBI" id="CHEBI:29108"/>
    </ligand>
</feature>
<dbReference type="InterPro" id="IPR012341">
    <property type="entry name" value="6hp_glycosidase-like_sf"/>
</dbReference>
<dbReference type="Proteomes" id="UP000191285">
    <property type="component" value="Unassembled WGS sequence"/>
</dbReference>
<keyword evidence="5 8" id="KW-1015">Disulfide bond</keyword>
<dbReference type="SUPFAM" id="SSF48225">
    <property type="entry name" value="Seven-hairpin glycosidases"/>
    <property type="match status" value="1"/>
</dbReference>
<dbReference type="Pfam" id="PF01532">
    <property type="entry name" value="Glyco_hydro_47"/>
    <property type="match status" value="1"/>
</dbReference>
<dbReference type="GO" id="GO:0005509">
    <property type="term" value="F:calcium ion binding"/>
    <property type="evidence" value="ECO:0007669"/>
    <property type="project" value="InterPro"/>
</dbReference>
<dbReference type="FunFam" id="1.50.10.10:FF:000037">
    <property type="entry name" value="alpha-1,2-Mannosidase"/>
    <property type="match status" value="1"/>
</dbReference>
<dbReference type="GO" id="GO:0036503">
    <property type="term" value="P:ERAD pathway"/>
    <property type="evidence" value="ECO:0007669"/>
    <property type="project" value="UniProtKB-ARBA"/>
</dbReference>
<comment type="caution">
    <text evidence="11">The sequence shown here is derived from an EMBL/GenBank/DDBJ whole genome shotgun (WGS) entry which is preliminary data.</text>
</comment>
<dbReference type="EMBL" id="MLKD01000009">
    <property type="protein sequence ID" value="OQE22963.1"/>
    <property type="molecule type" value="Genomic_DNA"/>
</dbReference>
<dbReference type="AlphaFoldDB" id="A0A1V6TBH5"/>
<dbReference type="GO" id="GO:0005783">
    <property type="term" value="C:endoplasmic reticulum"/>
    <property type="evidence" value="ECO:0007669"/>
    <property type="project" value="TreeGrafter"/>
</dbReference>
<sequence length="598" mass="68818">MLSNRKGRSLSSTIFFLLIAYFFLVWLPLHQLYGSHKAHRPTPIQGQWHRLNSIHLNNSTERFPVTSYIPLPTSPVSIPRIQHDFPVESRQERKARLKKQETIKRTFLHAWNGYKDHAWMRDEVSPSSGEYDDSFSGWGATLVDSLDALIIMGLDDEFEIALDALKQIDFTTTPTSEVNVFEIIIRYMGGMIAAHDLTDGKHPILLQKAVELGEMIYNAFDTHNRMPQMRWEWSRSAQGLEIQPSEITNLAELGSLTVEFTRLTQLTGDPKYYDAVQRITDVLEKNQLKTRLPGLWPTVVDADHLWFDNAEFGLGGCADSAYEYLPKEHILLGAQTDQYRNMYRDSIEAIKKHMLFRPMLKDQDQRILFTSNLVINRGGHVHKQQFLQEHLKCFLGGTVGIAAKIFNRTEDMSIARELTDGCIWAYDTMPTGIMPESMELLACEDEENCQFNDAKWQEGVWGEQLKTDSERHQVQKVIKSERLPAGVTAFRDSTYKLRPEALESIFIMYRITGDKSLQDAAWRMFQNIDKATRTRFGHSSIDDVRDSEPTLSNKMESFWLAETLKYLYLIFSEPSHISLDDYVLSTEAHPFKRPSGGF</sequence>
<keyword evidence="10" id="KW-0472">Membrane</keyword>
<feature type="transmembrane region" description="Helical" evidence="10">
    <location>
        <begin position="12"/>
        <end position="29"/>
    </location>
</feature>
<dbReference type="UniPathway" id="UPA00378"/>
<evidence type="ECO:0000256" key="6">
    <source>
        <dbReference type="PIRSR" id="PIRSR601382-1"/>
    </source>
</evidence>
<dbReference type="PANTHER" id="PTHR11742">
    <property type="entry name" value="MANNOSYL-OLIGOSACCHARIDE ALPHA-1,2-MANNOSIDASE-RELATED"/>
    <property type="match status" value="1"/>
</dbReference>
<gene>
    <name evidence="11" type="ORF">PENSTE_c009G05772</name>
</gene>
<feature type="disulfide bond" evidence="8">
    <location>
        <begin position="393"/>
        <end position="422"/>
    </location>
</feature>
<protein>
    <recommendedName>
        <fullName evidence="9">alpha-1,2-Mannosidase</fullName>
        <ecNumber evidence="9">3.2.1.-</ecNumber>
    </recommendedName>
</protein>
<dbReference type="PRINTS" id="PR00747">
    <property type="entry name" value="GLYHDRLASE47"/>
</dbReference>
<keyword evidence="7" id="KW-0106">Calcium</keyword>
<dbReference type="InterPro" id="IPR036026">
    <property type="entry name" value="Seven-hairpin_glycosidases"/>
</dbReference>
<evidence type="ECO:0000256" key="1">
    <source>
        <dbReference type="ARBA" id="ARBA00001913"/>
    </source>
</evidence>
<evidence type="ECO:0000256" key="3">
    <source>
        <dbReference type="ARBA" id="ARBA00007658"/>
    </source>
</evidence>
<evidence type="ECO:0000256" key="10">
    <source>
        <dbReference type="SAM" id="Phobius"/>
    </source>
</evidence>
<dbReference type="EC" id="3.2.1.-" evidence="9"/>
<dbReference type="GO" id="GO:0005975">
    <property type="term" value="P:carbohydrate metabolic process"/>
    <property type="evidence" value="ECO:0007669"/>
    <property type="project" value="InterPro"/>
</dbReference>
<evidence type="ECO:0000313" key="11">
    <source>
        <dbReference type="EMBL" id="OQE22963.1"/>
    </source>
</evidence>
<reference evidence="12" key="1">
    <citation type="journal article" date="2017" name="Nat. Microbiol.">
        <title>Global analysis of biosynthetic gene clusters reveals vast potential of secondary metabolite production in Penicillium species.</title>
        <authorList>
            <person name="Nielsen J.C."/>
            <person name="Grijseels S."/>
            <person name="Prigent S."/>
            <person name="Ji B."/>
            <person name="Dainat J."/>
            <person name="Nielsen K.F."/>
            <person name="Frisvad J.C."/>
            <person name="Workman M."/>
            <person name="Nielsen J."/>
        </authorList>
    </citation>
    <scope>NUCLEOTIDE SEQUENCE [LARGE SCALE GENOMIC DNA]</scope>
    <source>
        <strain evidence="12">IBT 24891</strain>
    </source>
</reference>
<dbReference type="Gene3D" id="1.50.10.10">
    <property type="match status" value="1"/>
</dbReference>
<keyword evidence="9" id="KW-0326">Glycosidase</keyword>
<comment type="cofactor">
    <cofactor evidence="1 7">
        <name>Ca(2+)</name>
        <dbReference type="ChEBI" id="CHEBI:29108"/>
    </cofactor>
</comment>
<feature type="active site" description="Proton donor" evidence="6">
    <location>
        <position position="436"/>
    </location>
</feature>
<evidence type="ECO:0000256" key="7">
    <source>
        <dbReference type="PIRSR" id="PIRSR601382-2"/>
    </source>
</evidence>
<dbReference type="GO" id="GO:0004571">
    <property type="term" value="F:mannosyl-oligosaccharide 1,2-alpha-mannosidase activity"/>
    <property type="evidence" value="ECO:0007669"/>
    <property type="project" value="InterPro"/>
</dbReference>
<name>A0A1V6TBH5_9EURO</name>